<proteinExistence type="predicted"/>
<organism evidence="1 2">
    <name type="scientific">Nocardia higoensis</name>
    <dbReference type="NCBI Taxonomy" id="228599"/>
    <lineage>
        <taxon>Bacteria</taxon>
        <taxon>Bacillati</taxon>
        <taxon>Actinomycetota</taxon>
        <taxon>Actinomycetes</taxon>
        <taxon>Mycobacteriales</taxon>
        <taxon>Nocardiaceae</taxon>
        <taxon>Nocardia</taxon>
    </lineage>
</organism>
<gene>
    <name evidence="1" type="ORF">IU449_27175</name>
</gene>
<dbReference type="RefSeq" id="WP_195005022.1">
    <property type="nucleotide sequence ID" value="NZ_JADLQN010000010.1"/>
</dbReference>
<protein>
    <submittedName>
        <fullName evidence="1">Uncharacterized protein</fullName>
    </submittedName>
</protein>
<dbReference type="Proteomes" id="UP000707731">
    <property type="component" value="Unassembled WGS sequence"/>
</dbReference>
<sequence>MSSPSRTYEITFRNDEIERVQADTFSLPGRPDGGYIIFEAGTTGNPRTVYLAAADDVRAIRVTENTEG</sequence>
<accession>A0ABS0DNB9</accession>
<name>A0ABS0DNB9_9NOCA</name>
<reference evidence="1 2" key="1">
    <citation type="submission" date="2020-10" db="EMBL/GenBank/DDBJ databases">
        <title>Identification of Nocardia species via Next-generation sequencing and recognition of intraspecies genetic diversity.</title>
        <authorList>
            <person name="Li P."/>
            <person name="Li P."/>
            <person name="Lu B."/>
        </authorList>
    </citation>
    <scope>NUCLEOTIDE SEQUENCE [LARGE SCALE GENOMIC DNA]</scope>
    <source>
        <strain evidence="1 2">BJ06-0143</strain>
    </source>
</reference>
<keyword evidence="2" id="KW-1185">Reference proteome</keyword>
<comment type="caution">
    <text evidence="1">The sequence shown here is derived from an EMBL/GenBank/DDBJ whole genome shotgun (WGS) entry which is preliminary data.</text>
</comment>
<evidence type="ECO:0000313" key="2">
    <source>
        <dbReference type="Proteomes" id="UP000707731"/>
    </source>
</evidence>
<dbReference type="EMBL" id="JADLQN010000010">
    <property type="protein sequence ID" value="MBF6358183.1"/>
    <property type="molecule type" value="Genomic_DNA"/>
</dbReference>
<evidence type="ECO:0000313" key="1">
    <source>
        <dbReference type="EMBL" id="MBF6358183.1"/>
    </source>
</evidence>